<organism evidence="8 9">
    <name type="scientific">Rufibacter immobilis</name>
    <dbReference type="NCBI Taxonomy" id="1348778"/>
    <lineage>
        <taxon>Bacteria</taxon>
        <taxon>Pseudomonadati</taxon>
        <taxon>Bacteroidota</taxon>
        <taxon>Cytophagia</taxon>
        <taxon>Cytophagales</taxon>
        <taxon>Hymenobacteraceae</taxon>
        <taxon>Rufibacter</taxon>
    </lineage>
</organism>
<dbReference type="EMBL" id="RJJE01000017">
    <property type="protein sequence ID" value="RNI27555.1"/>
    <property type="molecule type" value="Genomic_DNA"/>
</dbReference>
<proteinExistence type="predicted"/>
<dbReference type="GO" id="GO:0016746">
    <property type="term" value="F:acyltransferase activity"/>
    <property type="evidence" value="ECO:0007669"/>
    <property type="project" value="UniProtKB-KW"/>
</dbReference>
<dbReference type="InterPro" id="IPR010125">
    <property type="entry name" value="PHA_synth_III_C"/>
</dbReference>
<dbReference type="Gene3D" id="3.40.50.1820">
    <property type="entry name" value="alpha/beta hydrolase"/>
    <property type="match status" value="1"/>
</dbReference>
<keyword evidence="5" id="KW-0012">Acyltransferase</keyword>
<sequence>MYSLSPQNIIEEFAAASTKLARGVEALRQIDELPVGTTPKQKVWEKDKVSLFHFERGPGTNIKTPVLIVYALVNRHHMMDIQADRSFIRNLQSAGLDLYLIDWGYPTPEDKYFTMEEYINGYLDDAVEVIREKTGQKISLMGICQGGTFSVIYAALHPQKVKNLVTLVTPIDFATPRDMLSKWAKHLDVDTLVNNQGNVPGELLNAGFALLKPMLRTNKYVSILNSIDKEGQLHNFLRMEHWIADSPDQAGEYFRKFIKDLYQGNKLVQGTFEMGGSRVDLKNITMPLLNIYAEEDHLVPPEASIALNDLVGSTDKSLTKFAGGHIGVFVGSRSQRELAPGIATWLNERDS</sequence>
<gene>
    <name evidence="8" type="primary">phaC</name>
    <name evidence="8" type="ORF">EFA69_15635</name>
</gene>
<comment type="caution">
    <text evidence="8">The sequence shown here is derived from an EMBL/GenBank/DDBJ whole genome shotgun (WGS) entry which is preliminary data.</text>
</comment>
<feature type="domain" description="AB hydrolase-1" evidence="7">
    <location>
        <begin position="65"/>
        <end position="330"/>
    </location>
</feature>
<name>A0A3M9MQR8_9BACT</name>
<dbReference type="Proteomes" id="UP000271010">
    <property type="component" value="Unassembled WGS sequence"/>
</dbReference>
<keyword evidence="4" id="KW-0583">PHB biosynthesis</keyword>
<evidence type="ECO:0000259" key="7">
    <source>
        <dbReference type="Pfam" id="PF00561"/>
    </source>
</evidence>
<accession>A0A3M9MQR8</accession>
<evidence type="ECO:0000256" key="4">
    <source>
        <dbReference type="ARBA" id="ARBA00022752"/>
    </source>
</evidence>
<dbReference type="NCBIfam" id="TIGR01836">
    <property type="entry name" value="PHA_synth_III_C"/>
    <property type="match status" value="1"/>
</dbReference>
<reference evidence="8 9" key="1">
    <citation type="submission" date="2018-11" db="EMBL/GenBank/DDBJ databases">
        <title>Rufibacter latericius sp. nov., isolated from water in Baiyang Lake.</title>
        <authorList>
            <person name="Yang Y."/>
        </authorList>
    </citation>
    <scope>NUCLEOTIDE SEQUENCE [LARGE SCALE GENOMIC DNA]</scope>
    <source>
        <strain evidence="8 9">MCC P1</strain>
    </source>
</reference>
<dbReference type="PANTHER" id="PTHR36837">
    <property type="entry name" value="POLY(3-HYDROXYALKANOATE) POLYMERASE SUBUNIT PHAC"/>
    <property type="match status" value="1"/>
</dbReference>
<dbReference type="UniPathway" id="UPA00917"/>
<dbReference type="PANTHER" id="PTHR36837:SF2">
    <property type="entry name" value="POLY(3-HYDROXYALKANOATE) POLYMERASE SUBUNIT PHAC"/>
    <property type="match status" value="1"/>
</dbReference>
<dbReference type="GO" id="GO:0042619">
    <property type="term" value="P:poly-hydroxybutyrate biosynthetic process"/>
    <property type="evidence" value="ECO:0007669"/>
    <property type="project" value="UniProtKB-KW"/>
</dbReference>
<evidence type="ECO:0000256" key="1">
    <source>
        <dbReference type="ARBA" id="ARBA00004683"/>
    </source>
</evidence>
<dbReference type="InterPro" id="IPR051321">
    <property type="entry name" value="PHA/PHB_synthase"/>
</dbReference>
<evidence type="ECO:0000256" key="6">
    <source>
        <dbReference type="ARBA" id="ARBA00033356"/>
    </source>
</evidence>
<keyword evidence="9" id="KW-1185">Reference proteome</keyword>
<evidence type="ECO:0000313" key="8">
    <source>
        <dbReference type="EMBL" id="RNI27555.1"/>
    </source>
</evidence>
<keyword evidence="3" id="KW-0808">Transferase</keyword>
<dbReference type="RefSeq" id="WP_123134023.1">
    <property type="nucleotide sequence ID" value="NZ_RJJE01000017.1"/>
</dbReference>
<comment type="pathway">
    <text evidence="1">Biopolymer metabolism; poly-(R)-3-hydroxybutanoate biosynthesis.</text>
</comment>
<dbReference type="Pfam" id="PF00561">
    <property type="entry name" value="Abhydrolase_1"/>
    <property type="match status" value="1"/>
</dbReference>
<dbReference type="OrthoDB" id="9767934at2"/>
<evidence type="ECO:0000313" key="9">
    <source>
        <dbReference type="Proteomes" id="UP000271010"/>
    </source>
</evidence>
<evidence type="ECO:0000256" key="5">
    <source>
        <dbReference type="ARBA" id="ARBA00023315"/>
    </source>
</evidence>
<dbReference type="SUPFAM" id="SSF53474">
    <property type="entry name" value="alpha/beta-Hydrolases"/>
    <property type="match status" value="1"/>
</dbReference>
<dbReference type="InterPro" id="IPR029058">
    <property type="entry name" value="AB_hydrolase_fold"/>
</dbReference>
<protein>
    <recommendedName>
        <fullName evidence="2">Poly(3-hydroxyalkanoate) polymerase subunit PhaC</fullName>
    </recommendedName>
    <alternativeName>
        <fullName evidence="6">PHB synthase subunit PhaC</fullName>
    </alternativeName>
</protein>
<dbReference type="AlphaFoldDB" id="A0A3M9MQR8"/>
<evidence type="ECO:0000256" key="2">
    <source>
        <dbReference type="ARBA" id="ARBA00019065"/>
    </source>
</evidence>
<evidence type="ECO:0000256" key="3">
    <source>
        <dbReference type="ARBA" id="ARBA00022679"/>
    </source>
</evidence>
<dbReference type="InterPro" id="IPR000073">
    <property type="entry name" value="AB_hydrolase_1"/>
</dbReference>